<dbReference type="FunFam" id="3.40.50.300:FF:000527">
    <property type="entry name" value="Tyrosine-protein kinase etk"/>
    <property type="match status" value="1"/>
</dbReference>
<dbReference type="InterPro" id="IPR003856">
    <property type="entry name" value="LPS_length_determ_N"/>
</dbReference>
<feature type="transmembrane region" description="Helical" evidence="14">
    <location>
        <begin position="18"/>
        <end position="40"/>
    </location>
</feature>
<dbReference type="GO" id="GO:0042802">
    <property type="term" value="F:identical protein binding"/>
    <property type="evidence" value="ECO:0007669"/>
    <property type="project" value="UniProtKB-ARBA"/>
</dbReference>
<comment type="catalytic activity">
    <reaction evidence="13">
        <text>L-tyrosyl-[protein] + ATP = O-phospho-L-tyrosyl-[protein] + ADP + H(+)</text>
        <dbReference type="Rhea" id="RHEA:10596"/>
        <dbReference type="Rhea" id="RHEA-COMP:10136"/>
        <dbReference type="Rhea" id="RHEA-COMP:20101"/>
        <dbReference type="ChEBI" id="CHEBI:15378"/>
        <dbReference type="ChEBI" id="CHEBI:30616"/>
        <dbReference type="ChEBI" id="CHEBI:46858"/>
        <dbReference type="ChEBI" id="CHEBI:61978"/>
        <dbReference type="ChEBI" id="CHEBI:456216"/>
    </reaction>
</comment>
<evidence type="ECO:0000256" key="5">
    <source>
        <dbReference type="ARBA" id="ARBA00022679"/>
    </source>
</evidence>
<evidence type="ECO:0000256" key="10">
    <source>
        <dbReference type="ARBA" id="ARBA00022989"/>
    </source>
</evidence>
<evidence type="ECO:0000313" key="17">
    <source>
        <dbReference type="EMBL" id="DAD85806.1"/>
    </source>
</evidence>
<name>A0A8S5MU08_9VIRU</name>
<sequence>MKKNYTIKDLLVLLLGKVWYIVAASIVCAILALFVSKFVMSKQYQSHVSMYVKSADNQSTGQDKTNVDLQDINASKSLVQTYIVILTDDPVMNEVSDKLLEMYTPEQLAPYFTVTSGRVSNDGLRNAYSMTAVNQTEVLQITATTTNAKLSSDLCNIMADVAPSFLIRVIGAGSVEKIGDAEVYNTPVSPNTTKNVALGFVGGLMVAVLVILVIDFFDNTVKNSDELGEIYQKPIVGEIMNIGGKTSKKDEGSSADRKKQLLFNNKDIPFNIVENYKTMRTNLMFTLSTTRNKIVVVSSPNPSEGKSVTVANLAASMAETENKVLLIDADMRRPVQHRNFKLKNNVGLSTILSGESTFDKCVHETKNGNFAVLTSGVLPPNPSELLASEKMRELLEYVQHKYDYVIVDGTPLLPVTDVMSLADEVAGVLLVARYGRTTYQEIEESMKKLEIGDCNLLGFVLNDISAKNGSHYGYKYSYKYKYDYSYKYGGKDASAES</sequence>
<evidence type="ECO:0000256" key="9">
    <source>
        <dbReference type="ARBA" id="ARBA00022840"/>
    </source>
</evidence>
<dbReference type="NCBIfam" id="TIGR01007">
    <property type="entry name" value="eps_fam"/>
    <property type="match status" value="1"/>
</dbReference>
<dbReference type="InterPro" id="IPR005702">
    <property type="entry name" value="Wzc-like_C"/>
</dbReference>
<keyword evidence="8" id="KW-0418">Kinase</keyword>
<dbReference type="InterPro" id="IPR025669">
    <property type="entry name" value="AAA_dom"/>
</dbReference>
<feature type="transmembrane region" description="Helical" evidence="14">
    <location>
        <begin position="196"/>
        <end position="217"/>
    </location>
</feature>
<keyword evidence="5" id="KW-0808">Transferase</keyword>
<dbReference type="GO" id="GO:0005524">
    <property type="term" value="F:ATP binding"/>
    <property type="evidence" value="ECO:0007669"/>
    <property type="project" value="UniProtKB-KW"/>
</dbReference>
<keyword evidence="4" id="KW-0997">Cell inner membrane</keyword>
<dbReference type="GO" id="GO:0004713">
    <property type="term" value="F:protein tyrosine kinase activity"/>
    <property type="evidence" value="ECO:0007669"/>
    <property type="project" value="UniProtKB-KW"/>
</dbReference>
<dbReference type="InterPro" id="IPR027417">
    <property type="entry name" value="P-loop_NTPase"/>
</dbReference>
<feature type="domain" description="Polysaccharide chain length determinant N-terminal" evidence="15">
    <location>
        <begin position="7"/>
        <end position="99"/>
    </location>
</feature>
<dbReference type="InterPro" id="IPR050445">
    <property type="entry name" value="Bact_polysacc_biosynth/exp"/>
</dbReference>
<keyword evidence="12" id="KW-0829">Tyrosine-protein kinase</keyword>
<keyword evidence="6 14" id="KW-0812">Transmembrane</keyword>
<organism evidence="17">
    <name type="scientific">Inoviridae sp. ctDEu7</name>
    <dbReference type="NCBI Taxonomy" id="2826759"/>
    <lineage>
        <taxon>Viruses</taxon>
        <taxon>Monodnaviria</taxon>
        <taxon>Loebvirae</taxon>
        <taxon>Hofneiviricota</taxon>
        <taxon>Faserviricetes</taxon>
        <taxon>Tubulavirales</taxon>
        <taxon>Inoviridae</taxon>
    </lineage>
</organism>
<keyword evidence="7" id="KW-0547">Nucleotide-binding</keyword>
<dbReference type="PANTHER" id="PTHR32309">
    <property type="entry name" value="TYROSINE-PROTEIN KINASE"/>
    <property type="match status" value="1"/>
</dbReference>
<protein>
    <submittedName>
        <fullName evidence="17">ParA</fullName>
    </submittedName>
</protein>
<evidence type="ECO:0000256" key="3">
    <source>
        <dbReference type="ARBA" id="ARBA00022475"/>
    </source>
</evidence>
<evidence type="ECO:0000256" key="6">
    <source>
        <dbReference type="ARBA" id="ARBA00022692"/>
    </source>
</evidence>
<dbReference type="Pfam" id="PF13614">
    <property type="entry name" value="AAA_31"/>
    <property type="match status" value="1"/>
</dbReference>
<evidence type="ECO:0000256" key="14">
    <source>
        <dbReference type="SAM" id="Phobius"/>
    </source>
</evidence>
<dbReference type="GO" id="GO:0005886">
    <property type="term" value="C:plasma membrane"/>
    <property type="evidence" value="ECO:0007669"/>
    <property type="project" value="UniProtKB-SubCell"/>
</dbReference>
<evidence type="ECO:0000259" key="15">
    <source>
        <dbReference type="Pfam" id="PF02706"/>
    </source>
</evidence>
<reference evidence="17" key="1">
    <citation type="journal article" date="2021" name="Proc. Natl. Acad. Sci. U.S.A.">
        <title>A Catalog of Tens of Thousands of Viruses from Human Metagenomes Reveals Hidden Associations with Chronic Diseases.</title>
        <authorList>
            <person name="Tisza M.J."/>
            <person name="Buck C.B."/>
        </authorList>
    </citation>
    <scope>NUCLEOTIDE SEQUENCE</scope>
    <source>
        <strain evidence="17">CtDEu7</strain>
    </source>
</reference>
<dbReference type="Gene3D" id="3.40.50.300">
    <property type="entry name" value="P-loop containing nucleotide triphosphate hydrolases"/>
    <property type="match status" value="1"/>
</dbReference>
<comment type="subcellular location">
    <subcellularLocation>
        <location evidence="1">Cell inner membrane</location>
        <topology evidence="1">Multi-pass membrane protein</topology>
    </subcellularLocation>
</comment>
<evidence type="ECO:0000256" key="8">
    <source>
        <dbReference type="ARBA" id="ARBA00022777"/>
    </source>
</evidence>
<evidence type="ECO:0000256" key="11">
    <source>
        <dbReference type="ARBA" id="ARBA00023136"/>
    </source>
</evidence>
<comment type="similarity">
    <text evidence="2">Belongs to the etk/wzc family.</text>
</comment>
<feature type="domain" description="AAA" evidence="16">
    <location>
        <begin position="295"/>
        <end position="424"/>
    </location>
</feature>
<keyword evidence="9" id="KW-0067">ATP-binding</keyword>
<evidence type="ECO:0000256" key="7">
    <source>
        <dbReference type="ARBA" id="ARBA00022741"/>
    </source>
</evidence>
<keyword evidence="11 14" id="KW-0472">Membrane</keyword>
<accession>A0A8S5MU08</accession>
<evidence type="ECO:0000256" key="13">
    <source>
        <dbReference type="ARBA" id="ARBA00053015"/>
    </source>
</evidence>
<dbReference type="CDD" id="cd05387">
    <property type="entry name" value="BY-kinase"/>
    <property type="match status" value="1"/>
</dbReference>
<proteinExistence type="inferred from homology"/>
<keyword evidence="3" id="KW-1003">Cell membrane</keyword>
<dbReference type="SUPFAM" id="SSF52540">
    <property type="entry name" value="P-loop containing nucleoside triphosphate hydrolases"/>
    <property type="match status" value="1"/>
</dbReference>
<dbReference type="PANTHER" id="PTHR32309:SF31">
    <property type="entry name" value="CAPSULAR EXOPOLYSACCHARIDE FAMILY"/>
    <property type="match status" value="1"/>
</dbReference>
<evidence type="ECO:0000256" key="4">
    <source>
        <dbReference type="ARBA" id="ARBA00022519"/>
    </source>
</evidence>
<evidence type="ECO:0000256" key="2">
    <source>
        <dbReference type="ARBA" id="ARBA00008883"/>
    </source>
</evidence>
<evidence type="ECO:0000256" key="12">
    <source>
        <dbReference type="ARBA" id="ARBA00023137"/>
    </source>
</evidence>
<dbReference type="Pfam" id="PF02706">
    <property type="entry name" value="Wzz"/>
    <property type="match status" value="1"/>
</dbReference>
<evidence type="ECO:0000256" key="1">
    <source>
        <dbReference type="ARBA" id="ARBA00004429"/>
    </source>
</evidence>
<dbReference type="EMBL" id="BK014988">
    <property type="protein sequence ID" value="DAD85806.1"/>
    <property type="molecule type" value="Genomic_DNA"/>
</dbReference>
<evidence type="ECO:0000259" key="16">
    <source>
        <dbReference type="Pfam" id="PF13614"/>
    </source>
</evidence>
<keyword evidence="10 14" id="KW-1133">Transmembrane helix</keyword>